<sequence length="217" mass="23755">MDTGSSNLWGIDNNCDLDACNGYPISDYTRHKFITNASSTFHAEAKSYEIQYGSGLCVGYLVTDTISFAGINISKLEFGVTTYLDDVFGYWPMDGIFGLGWPSIAVDNVNISEGGDAGVITFGGFDDDHCESDVDYVPLSAETYWQFTIDGYSICSHKCQKKAQAISDTGTSWIGAPQQVIDNVVDATGADYDFFQDIYTVPCNNMDTFPPFNVTIN</sequence>
<evidence type="ECO:0000259" key="2">
    <source>
        <dbReference type="PROSITE" id="PS51767"/>
    </source>
</evidence>
<dbReference type="PANTHER" id="PTHR47966:SF8">
    <property type="entry name" value="ASPARTIC PROTEASE 1-RELATED"/>
    <property type="match status" value="1"/>
</dbReference>
<feature type="non-terminal residue" evidence="3">
    <location>
        <position position="217"/>
    </location>
</feature>
<evidence type="ECO:0000313" key="4">
    <source>
        <dbReference type="Proteomes" id="UP000054047"/>
    </source>
</evidence>
<dbReference type="InterPro" id="IPR001461">
    <property type="entry name" value="Aspartic_peptidase_A1"/>
</dbReference>
<dbReference type="AlphaFoldDB" id="A0A0C2DPD1"/>
<dbReference type="GO" id="GO:0005764">
    <property type="term" value="C:lysosome"/>
    <property type="evidence" value="ECO:0007669"/>
    <property type="project" value="TreeGrafter"/>
</dbReference>
<dbReference type="InterPro" id="IPR021109">
    <property type="entry name" value="Peptidase_aspartic_dom_sf"/>
</dbReference>
<dbReference type="Pfam" id="PF00026">
    <property type="entry name" value="Asp"/>
    <property type="match status" value="2"/>
</dbReference>
<gene>
    <name evidence="3" type="ORF">ANCDUO_05154</name>
</gene>
<dbReference type="PROSITE" id="PS51767">
    <property type="entry name" value="PEPTIDASE_A1"/>
    <property type="match status" value="1"/>
</dbReference>
<accession>A0A0C2DPD1</accession>
<evidence type="ECO:0000313" key="3">
    <source>
        <dbReference type="EMBL" id="KIH64532.1"/>
    </source>
</evidence>
<proteinExistence type="inferred from homology"/>
<name>A0A0C2DPD1_9BILA</name>
<dbReference type="Gene3D" id="2.40.70.10">
    <property type="entry name" value="Acid Proteases"/>
    <property type="match status" value="2"/>
</dbReference>
<organism evidence="3 4">
    <name type="scientific">Ancylostoma duodenale</name>
    <dbReference type="NCBI Taxonomy" id="51022"/>
    <lineage>
        <taxon>Eukaryota</taxon>
        <taxon>Metazoa</taxon>
        <taxon>Ecdysozoa</taxon>
        <taxon>Nematoda</taxon>
        <taxon>Chromadorea</taxon>
        <taxon>Rhabditida</taxon>
        <taxon>Rhabditina</taxon>
        <taxon>Rhabditomorpha</taxon>
        <taxon>Strongyloidea</taxon>
        <taxon>Ancylostomatidae</taxon>
        <taxon>Ancylostomatinae</taxon>
        <taxon>Ancylostoma</taxon>
    </lineage>
</organism>
<keyword evidence="3" id="KW-0378">Hydrolase</keyword>
<dbReference type="PANTHER" id="PTHR47966">
    <property type="entry name" value="BETA-SITE APP-CLEAVING ENZYME, ISOFORM A-RELATED"/>
    <property type="match status" value="1"/>
</dbReference>
<dbReference type="GO" id="GO:0006508">
    <property type="term" value="P:proteolysis"/>
    <property type="evidence" value="ECO:0007669"/>
    <property type="project" value="UniProtKB-KW"/>
</dbReference>
<dbReference type="InterPro" id="IPR034164">
    <property type="entry name" value="Pepsin-like_dom"/>
</dbReference>
<reference evidence="3 4" key="1">
    <citation type="submission" date="2013-12" db="EMBL/GenBank/DDBJ databases">
        <title>Draft genome of the parsitic nematode Ancylostoma duodenale.</title>
        <authorList>
            <person name="Mitreva M."/>
        </authorList>
    </citation>
    <scope>NUCLEOTIDE SEQUENCE [LARGE SCALE GENOMIC DNA]</scope>
    <source>
        <strain evidence="3 4">Zhejiang</strain>
    </source>
</reference>
<dbReference type="EMBL" id="KN728006">
    <property type="protein sequence ID" value="KIH64532.1"/>
    <property type="molecule type" value="Genomic_DNA"/>
</dbReference>
<feature type="domain" description="Peptidase A1" evidence="2">
    <location>
        <begin position="1"/>
        <end position="217"/>
    </location>
</feature>
<dbReference type="GO" id="GO:0004190">
    <property type="term" value="F:aspartic-type endopeptidase activity"/>
    <property type="evidence" value="ECO:0007669"/>
    <property type="project" value="InterPro"/>
</dbReference>
<evidence type="ECO:0000256" key="1">
    <source>
        <dbReference type="ARBA" id="ARBA00007447"/>
    </source>
</evidence>
<dbReference type="CDD" id="cd05471">
    <property type="entry name" value="pepsin_like"/>
    <property type="match status" value="1"/>
</dbReference>
<dbReference type="OrthoDB" id="771136at2759"/>
<protein>
    <submittedName>
        <fullName evidence="3">Eukaryotic aspartyl protease</fullName>
    </submittedName>
</protein>
<keyword evidence="3" id="KW-0645">Protease</keyword>
<keyword evidence="4" id="KW-1185">Reference proteome</keyword>
<comment type="similarity">
    <text evidence="1">Belongs to the peptidase A1 family.</text>
</comment>
<dbReference type="Proteomes" id="UP000054047">
    <property type="component" value="Unassembled WGS sequence"/>
</dbReference>
<dbReference type="SUPFAM" id="SSF50630">
    <property type="entry name" value="Acid proteases"/>
    <property type="match status" value="1"/>
</dbReference>
<dbReference type="InterPro" id="IPR033121">
    <property type="entry name" value="PEPTIDASE_A1"/>
</dbReference>